<dbReference type="PANTHER" id="PTHR37984:SF5">
    <property type="entry name" value="PROTEIN NYNRIN-LIKE"/>
    <property type="match status" value="1"/>
</dbReference>
<dbReference type="Pfam" id="PF17917">
    <property type="entry name" value="RT_RNaseH"/>
    <property type="match status" value="1"/>
</dbReference>
<organism evidence="10">
    <name type="scientific">Mesocestoides corti</name>
    <name type="common">Flatworm</name>
    <dbReference type="NCBI Taxonomy" id="53468"/>
    <lineage>
        <taxon>Eukaryota</taxon>
        <taxon>Metazoa</taxon>
        <taxon>Spiralia</taxon>
        <taxon>Lophotrochozoa</taxon>
        <taxon>Platyhelminthes</taxon>
        <taxon>Cestoda</taxon>
        <taxon>Eucestoda</taxon>
        <taxon>Cyclophyllidea</taxon>
        <taxon>Mesocestoididae</taxon>
        <taxon>Mesocestoides</taxon>
    </lineage>
</organism>
<protein>
    <submittedName>
        <fullName evidence="10">RT_RNaseH domain-containing protein</fullName>
    </submittedName>
</protein>
<reference evidence="8 9" key="2">
    <citation type="submission" date="2018-10" db="EMBL/GenBank/DDBJ databases">
        <authorList>
            <consortium name="Pathogen Informatics"/>
        </authorList>
    </citation>
    <scope>NUCLEOTIDE SEQUENCE [LARGE SCALE GENOMIC DNA]</scope>
</reference>
<evidence type="ECO:0000256" key="6">
    <source>
        <dbReference type="ARBA" id="ARBA00022918"/>
    </source>
</evidence>
<dbReference type="OrthoDB" id="6263243at2759"/>
<dbReference type="GO" id="GO:0016787">
    <property type="term" value="F:hydrolase activity"/>
    <property type="evidence" value="ECO:0007669"/>
    <property type="project" value="UniProtKB-KW"/>
</dbReference>
<gene>
    <name evidence="8" type="ORF">MCOS_LOCUS10424</name>
</gene>
<dbReference type="GO" id="GO:0004519">
    <property type="term" value="F:endonuclease activity"/>
    <property type="evidence" value="ECO:0007669"/>
    <property type="project" value="UniProtKB-KW"/>
</dbReference>
<reference evidence="10" key="1">
    <citation type="submission" date="2017-02" db="UniProtKB">
        <authorList>
            <consortium name="WormBaseParasite"/>
        </authorList>
    </citation>
    <scope>IDENTIFICATION</scope>
</reference>
<keyword evidence="6" id="KW-0695">RNA-directed DNA polymerase</keyword>
<keyword evidence="5" id="KW-0378">Hydrolase</keyword>
<dbReference type="PANTHER" id="PTHR37984">
    <property type="entry name" value="PROTEIN CBG26694"/>
    <property type="match status" value="1"/>
</dbReference>
<feature type="domain" description="Reverse transcriptase RNase H-like" evidence="7">
    <location>
        <begin position="2"/>
        <end position="56"/>
    </location>
</feature>
<keyword evidence="3" id="KW-0540">Nuclease</keyword>
<name>A0A0R3URB8_MESCO</name>
<evidence type="ECO:0000256" key="4">
    <source>
        <dbReference type="ARBA" id="ARBA00022759"/>
    </source>
</evidence>
<dbReference type="Proteomes" id="UP000267029">
    <property type="component" value="Unassembled WGS sequence"/>
</dbReference>
<evidence type="ECO:0000313" key="10">
    <source>
        <dbReference type="WBParaSite" id="MCOS_0001042301-mRNA-1"/>
    </source>
</evidence>
<dbReference type="WBParaSite" id="MCOS_0001042301-mRNA-1">
    <property type="protein sequence ID" value="MCOS_0001042301-mRNA-1"/>
    <property type="gene ID" value="MCOS_0001042301"/>
</dbReference>
<keyword evidence="1" id="KW-0808">Transferase</keyword>
<evidence type="ECO:0000259" key="7">
    <source>
        <dbReference type="Pfam" id="PF17917"/>
    </source>
</evidence>
<dbReference type="AlphaFoldDB" id="A0A0R3URB8"/>
<keyword evidence="2" id="KW-0548">Nucleotidyltransferase</keyword>
<evidence type="ECO:0000256" key="3">
    <source>
        <dbReference type="ARBA" id="ARBA00022722"/>
    </source>
</evidence>
<evidence type="ECO:0000256" key="2">
    <source>
        <dbReference type="ARBA" id="ARBA00022695"/>
    </source>
</evidence>
<evidence type="ECO:0000313" key="8">
    <source>
        <dbReference type="EMBL" id="VDD84421.1"/>
    </source>
</evidence>
<dbReference type="InterPro" id="IPR041373">
    <property type="entry name" value="RT_RNaseH"/>
</dbReference>
<accession>A0A0R3URB8</accession>
<evidence type="ECO:0000256" key="5">
    <source>
        <dbReference type="ARBA" id="ARBA00022801"/>
    </source>
</evidence>
<dbReference type="InterPro" id="IPR050951">
    <property type="entry name" value="Retrovirus_Pol_polyprotein"/>
</dbReference>
<keyword evidence="9" id="KW-1185">Reference proteome</keyword>
<evidence type="ECO:0000313" key="9">
    <source>
        <dbReference type="Proteomes" id="UP000267029"/>
    </source>
</evidence>
<dbReference type="EMBL" id="UXSR01006303">
    <property type="protein sequence ID" value="VDD84421.1"/>
    <property type="molecule type" value="Genomic_DNA"/>
</dbReference>
<evidence type="ECO:0000256" key="1">
    <source>
        <dbReference type="ARBA" id="ARBA00022679"/>
    </source>
</evidence>
<keyword evidence="4" id="KW-0255">Endonuclease</keyword>
<dbReference type="GO" id="GO:0003964">
    <property type="term" value="F:RNA-directed DNA polymerase activity"/>
    <property type="evidence" value="ECO:0007669"/>
    <property type="project" value="UniProtKB-KW"/>
</dbReference>
<proteinExistence type="predicted"/>
<sequence>MEEEALALVFVVRWFHKLIYGRRFTLLTDHKPLLSIFESKTGIPAHSANRLQRILLLYRTTPNEALPNRQSPSEALMRRKLWTTNSAMIPVQDNRPEPPSTKYTMPFEIGTAVCVRDYRPWHSPWIEGTTARRHGKVMFDVAISQDT</sequence>